<dbReference type="GO" id="GO:0000976">
    <property type="term" value="F:transcription cis-regulatory region binding"/>
    <property type="evidence" value="ECO:0007669"/>
    <property type="project" value="TreeGrafter"/>
</dbReference>
<dbReference type="Proteomes" id="UP000010310">
    <property type="component" value="Unassembled WGS sequence"/>
</dbReference>
<dbReference type="PANTHER" id="PTHR30146:SF153">
    <property type="entry name" value="LACTOSE OPERON REPRESSOR"/>
    <property type="match status" value="1"/>
</dbReference>
<comment type="caution">
    <text evidence="5">The sequence shown here is derived from an EMBL/GenBank/DDBJ whole genome shotgun (WGS) entry which is preliminary data.</text>
</comment>
<dbReference type="GO" id="GO:0003700">
    <property type="term" value="F:DNA-binding transcription factor activity"/>
    <property type="evidence" value="ECO:0007669"/>
    <property type="project" value="TreeGrafter"/>
</dbReference>
<evidence type="ECO:0000313" key="5">
    <source>
        <dbReference type="EMBL" id="EKO37008.1"/>
    </source>
</evidence>
<dbReference type="InterPro" id="IPR010982">
    <property type="entry name" value="Lambda_DNA-bd_dom_sf"/>
</dbReference>
<evidence type="ECO:0000256" key="2">
    <source>
        <dbReference type="ARBA" id="ARBA00023125"/>
    </source>
</evidence>
<gene>
    <name evidence="5" type="ORF">B273_0285</name>
</gene>
<dbReference type="Pfam" id="PF00356">
    <property type="entry name" value="LacI"/>
    <property type="match status" value="1"/>
</dbReference>
<dbReference type="SUPFAM" id="SSF47413">
    <property type="entry name" value="lambda repressor-like DNA-binding domains"/>
    <property type="match status" value="1"/>
</dbReference>
<keyword evidence="2" id="KW-0238">DNA-binding</keyword>
<evidence type="ECO:0000256" key="1">
    <source>
        <dbReference type="ARBA" id="ARBA00023015"/>
    </source>
</evidence>
<sequence>MSVTIKDVSKDASVSIKTVSRVINNEANVAESTKKKVLLSVKKLGFKPNKSAQSLRSKKSYMLALLYDNPNKSYLADVQSGIFNACKSTGYNLVIQECDYKSSELKNDIVQFVDDFRIDGLIITPPLSDMSDFLNHLDLSEIQYSVIAPSTMNTESLYVSSNDYEAAYTLTSEIIKHGHTDIGFIKGHPKHSASNLRFNGYLDAIKNHNIEVNENWIKQGNFSFKSGFDAGVEIFHSAAIPTAIFASNDSMAAGIMKSAQMKGLKIPEDISLAGFDDSPIAHQLWPALTTVKQPVEKMSSHAAKILMAKFDGLAEKNKSKEFKSELIFRESLKNL</sequence>
<dbReference type="STRING" id="1208365.B273_0285"/>
<dbReference type="InterPro" id="IPR000843">
    <property type="entry name" value="HTH_LacI"/>
</dbReference>
<accession>K6H3D7</accession>
<feature type="domain" description="HTH lacI-type" evidence="4">
    <location>
        <begin position="3"/>
        <end position="57"/>
    </location>
</feature>
<evidence type="ECO:0000313" key="6">
    <source>
        <dbReference type="Proteomes" id="UP000010310"/>
    </source>
</evidence>
<dbReference type="Gene3D" id="3.40.50.2300">
    <property type="match status" value="2"/>
</dbReference>
<dbReference type="SUPFAM" id="SSF53822">
    <property type="entry name" value="Periplasmic binding protein-like I"/>
    <property type="match status" value="1"/>
</dbReference>
<dbReference type="CDD" id="cd01392">
    <property type="entry name" value="HTH_LacI"/>
    <property type="match status" value="1"/>
</dbReference>
<evidence type="ECO:0000256" key="3">
    <source>
        <dbReference type="ARBA" id="ARBA00023163"/>
    </source>
</evidence>
<dbReference type="CDD" id="cd01545">
    <property type="entry name" value="PBP1_SalR"/>
    <property type="match status" value="1"/>
</dbReference>
<dbReference type="InterPro" id="IPR046335">
    <property type="entry name" value="LacI/GalR-like_sensor"/>
</dbReference>
<dbReference type="SMART" id="SM00354">
    <property type="entry name" value="HTH_LACI"/>
    <property type="match status" value="1"/>
</dbReference>
<name>K6H3D7_9GAMM</name>
<reference evidence="5 6" key="1">
    <citation type="submission" date="2012-09" db="EMBL/GenBank/DDBJ databases">
        <authorList>
            <person name="Dupont C.L."/>
            <person name="Rusch D.B."/>
            <person name="Lombardo M.-J."/>
            <person name="Novotny M."/>
            <person name="Yee-Greenbaum J."/>
            <person name="Laskin R."/>
        </authorList>
    </citation>
    <scope>NUCLEOTIDE SEQUENCE [LARGE SCALE GENOMIC DNA]</scope>
    <source>
        <strain evidence="5">SAR86E</strain>
    </source>
</reference>
<dbReference type="InterPro" id="IPR028082">
    <property type="entry name" value="Peripla_BP_I"/>
</dbReference>
<keyword evidence="1" id="KW-0805">Transcription regulation</keyword>
<dbReference type="AlphaFoldDB" id="K6H3D7"/>
<dbReference type="PANTHER" id="PTHR30146">
    <property type="entry name" value="LACI-RELATED TRANSCRIPTIONAL REPRESSOR"/>
    <property type="match status" value="1"/>
</dbReference>
<proteinExistence type="predicted"/>
<dbReference type="Gene3D" id="1.10.260.40">
    <property type="entry name" value="lambda repressor-like DNA-binding domains"/>
    <property type="match status" value="1"/>
</dbReference>
<evidence type="ECO:0000259" key="4">
    <source>
        <dbReference type="PROSITE" id="PS50932"/>
    </source>
</evidence>
<organism evidence="5 6">
    <name type="scientific">SAR86 cluster bacterium SAR86E</name>
    <dbReference type="NCBI Taxonomy" id="1208365"/>
    <lineage>
        <taxon>Bacteria</taxon>
        <taxon>Pseudomonadati</taxon>
        <taxon>Pseudomonadota</taxon>
        <taxon>Gammaproteobacteria</taxon>
        <taxon>SAR86 cluster</taxon>
    </lineage>
</organism>
<dbReference type="EMBL" id="AMWX01000001">
    <property type="protein sequence ID" value="EKO37008.1"/>
    <property type="molecule type" value="Genomic_DNA"/>
</dbReference>
<dbReference type="PROSITE" id="PS50932">
    <property type="entry name" value="HTH_LACI_2"/>
    <property type="match status" value="1"/>
</dbReference>
<dbReference type="Pfam" id="PF13377">
    <property type="entry name" value="Peripla_BP_3"/>
    <property type="match status" value="1"/>
</dbReference>
<protein>
    <submittedName>
        <fullName evidence="5">Periplasmic-binding protein-like domain protein</fullName>
    </submittedName>
</protein>
<keyword evidence="3" id="KW-0804">Transcription</keyword>
<keyword evidence="6" id="KW-1185">Reference proteome</keyword>